<evidence type="ECO:0000256" key="8">
    <source>
        <dbReference type="ARBA" id="ARBA00023256"/>
    </source>
</evidence>
<keyword evidence="3 9" id="KW-0479">Metal-binding</keyword>
<comment type="catalytic activity">
    <reaction evidence="1 9">
        <text>[eIF5A protein]-deoxyhypusine + AH2 + O2 = [eIF5A protein]-hypusine + A + H2O</text>
        <dbReference type="Rhea" id="RHEA:14101"/>
        <dbReference type="Rhea" id="RHEA-COMP:10144"/>
        <dbReference type="Rhea" id="RHEA-COMP:12592"/>
        <dbReference type="ChEBI" id="CHEBI:13193"/>
        <dbReference type="ChEBI" id="CHEBI:15377"/>
        <dbReference type="ChEBI" id="CHEBI:15379"/>
        <dbReference type="ChEBI" id="CHEBI:17499"/>
        <dbReference type="ChEBI" id="CHEBI:82657"/>
        <dbReference type="ChEBI" id="CHEBI:91175"/>
        <dbReference type="EC" id="1.14.99.29"/>
    </reaction>
</comment>
<keyword evidence="7 9" id="KW-0503">Monooxygenase</keyword>
<evidence type="ECO:0000256" key="4">
    <source>
        <dbReference type="ARBA" id="ARBA00022737"/>
    </source>
</evidence>
<dbReference type="UniPathway" id="UPA00354"/>
<keyword evidence="11" id="KW-1185">Reference proteome</keyword>
<dbReference type="SMART" id="SM00567">
    <property type="entry name" value="EZ_HEAT"/>
    <property type="match status" value="6"/>
</dbReference>
<comment type="similarity">
    <text evidence="9">Belongs to the deoxyhypusine hydroxylase family.</text>
</comment>
<dbReference type="InterPro" id="IPR016024">
    <property type="entry name" value="ARM-type_fold"/>
</dbReference>
<dbReference type="AlphaFoldDB" id="A0A1D1UNZ3"/>
<organism evidence="10 11">
    <name type="scientific">Ramazzottius varieornatus</name>
    <name type="common">Water bear</name>
    <name type="synonym">Tardigrade</name>
    <dbReference type="NCBI Taxonomy" id="947166"/>
    <lineage>
        <taxon>Eukaryota</taxon>
        <taxon>Metazoa</taxon>
        <taxon>Ecdysozoa</taxon>
        <taxon>Tardigrada</taxon>
        <taxon>Eutardigrada</taxon>
        <taxon>Parachela</taxon>
        <taxon>Hypsibioidea</taxon>
        <taxon>Ramazzottiidae</taxon>
        <taxon>Ramazzottius</taxon>
    </lineage>
</organism>
<dbReference type="GO" id="GO:0046872">
    <property type="term" value="F:metal ion binding"/>
    <property type="evidence" value="ECO:0007669"/>
    <property type="project" value="UniProtKB-KW"/>
</dbReference>
<protein>
    <recommendedName>
        <fullName evidence="9">Deoxyhypusine hydroxylase</fullName>
        <shortName evidence="9">DOHH</shortName>
        <ecNumber evidence="9">1.14.99.29</ecNumber>
    </recommendedName>
    <alternativeName>
        <fullName evidence="9">Deoxyhypusine dioxygenase</fullName>
    </alternativeName>
    <alternativeName>
        <fullName evidence="9">Deoxyhypusine monooxygenase</fullName>
    </alternativeName>
</protein>
<dbReference type="PANTHER" id="PTHR12697:SF5">
    <property type="entry name" value="DEOXYHYPUSINE HYDROXYLASE"/>
    <property type="match status" value="1"/>
</dbReference>
<dbReference type="EMBL" id="BDGG01000001">
    <property type="protein sequence ID" value="GAU87888.1"/>
    <property type="molecule type" value="Genomic_DNA"/>
</dbReference>
<feature type="binding site" evidence="9">
    <location>
        <position position="68"/>
    </location>
    <ligand>
        <name>Fe cation</name>
        <dbReference type="ChEBI" id="CHEBI:24875"/>
        <label>1</label>
    </ligand>
</feature>
<feature type="binding site" evidence="9">
    <location>
        <position position="221"/>
    </location>
    <ligand>
        <name>Fe cation</name>
        <dbReference type="ChEBI" id="CHEBI:24875"/>
        <label>2</label>
    </ligand>
</feature>
<evidence type="ECO:0000256" key="5">
    <source>
        <dbReference type="ARBA" id="ARBA00023002"/>
    </source>
</evidence>
<feature type="binding site" evidence="9">
    <location>
        <position position="102"/>
    </location>
    <ligand>
        <name>Fe cation</name>
        <dbReference type="ChEBI" id="CHEBI:24875"/>
        <label>1</label>
    </ligand>
</feature>
<dbReference type="Gene3D" id="1.25.10.10">
    <property type="entry name" value="Leucine-rich Repeat Variant"/>
    <property type="match status" value="2"/>
</dbReference>
<dbReference type="FunFam" id="1.25.10.10:FF:000099">
    <property type="entry name" value="Deoxyhypusine hydroxylase"/>
    <property type="match status" value="1"/>
</dbReference>
<dbReference type="OrthoDB" id="421002at2759"/>
<comment type="caution">
    <text evidence="10">The sequence shown here is derived from an EMBL/GenBank/DDBJ whole genome shotgun (WGS) entry which is preliminary data.</text>
</comment>
<gene>
    <name evidence="10" type="primary">RvY_00676-1</name>
    <name evidence="10" type="synonym">RvY_00676.1</name>
    <name evidence="10" type="ORF">RvY_00676</name>
</gene>
<dbReference type="GO" id="GO:0019135">
    <property type="term" value="F:deoxyhypusine monooxygenase activity"/>
    <property type="evidence" value="ECO:0007669"/>
    <property type="project" value="UniProtKB-UniRule"/>
</dbReference>
<evidence type="ECO:0000256" key="6">
    <source>
        <dbReference type="ARBA" id="ARBA00023004"/>
    </source>
</evidence>
<keyword evidence="6 9" id="KW-0408">Iron</keyword>
<reference evidence="10 11" key="1">
    <citation type="journal article" date="2016" name="Nat. Commun.">
        <title>Extremotolerant tardigrade genome and improved radiotolerance of human cultured cells by tardigrade-unique protein.</title>
        <authorList>
            <person name="Hashimoto T."/>
            <person name="Horikawa D.D."/>
            <person name="Saito Y."/>
            <person name="Kuwahara H."/>
            <person name="Kozuka-Hata H."/>
            <person name="Shin-I T."/>
            <person name="Minakuchi Y."/>
            <person name="Ohishi K."/>
            <person name="Motoyama A."/>
            <person name="Aizu T."/>
            <person name="Enomoto A."/>
            <person name="Kondo K."/>
            <person name="Tanaka S."/>
            <person name="Hara Y."/>
            <person name="Koshikawa S."/>
            <person name="Sagara H."/>
            <person name="Miura T."/>
            <person name="Yokobori S."/>
            <person name="Miyagawa K."/>
            <person name="Suzuki Y."/>
            <person name="Kubo T."/>
            <person name="Oyama M."/>
            <person name="Kohara Y."/>
            <person name="Fujiyama A."/>
            <person name="Arakawa K."/>
            <person name="Katayama T."/>
            <person name="Toyoda A."/>
            <person name="Kunieda T."/>
        </authorList>
    </citation>
    <scope>NUCLEOTIDE SEQUENCE [LARGE SCALE GENOMIC DNA]</scope>
    <source>
        <strain evidence="10 11">YOKOZUNA-1</strain>
    </source>
</reference>
<feature type="binding site" evidence="9">
    <location>
        <position position="101"/>
    </location>
    <ligand>
        <name>Fe cation</name>
        <dbReference type="ChEBI" id="CHEBI:24875"/>
        <label>1</label>
    </ligand>
</feature>
<evidence type="ECO:0000256" key="2">
    <source>
        <dbReference type="ARBA" id="ARBA00005041"/>
    </source>
</evidence>
<evidence type="ECO:0000256" key="1">
    <source>
        <dbReference type="ARBA" id="ARBA00000068"/>
    </source>
</evidence>
<keyword evidence="4" id="KW-0677">Repeat</keyword>
<dbReference type="STRING" id="947166.A0A1D1UNZ3"/>
<feature type="binding site" evidence="9">
    <location>
        <position position="222"/>
    </location>
    <ligand>
        <name>Fe cation</name>
        <dbReference type="ChEBI" id="CHEBI:24875"/>
        <label>2</label>
    </ligand>
</feature>
<keyword evidence="8 9" id="KW-0386">Hypusine biosynthesis</keyword>
<feature type="binding site" evidence="9">
    <location>
        <position position="255"/>
    </location>
    <ligand>
        <name>Fe cation</name>
        <dbReference type="ChEBI" id="CHEBI:24875"/>
        <label>2</label>
    </ligand>
</feature>
<dbReference type="Pfam" id="PF13646">
    <property type="entry name" value="HEAT_2"/>
    <property type="match status" value="2"/>
</dbReference>
<dbReference type="SUPFAM" id="SSF48371">
    <property type="entry name" value="ARM repeat"/>
    <property type="match status" value="1"/>
</dbReference>
<sequence length="315" mass="35199">MVFDSNKASGDAIDMADLYDRIGAVLVDESRPMKERFRALFTLRNLPGKKSVDVIARGFKDSSALLKHECAYCLGQMRDPYAVDVLISVIEDLSQEPIVRHEAGEGLAAISDARALPVLKRFANDPNREVSETCQLALERLEWIQKNPEKLSLLTSQYLSHDPTPCSEEKDEIVLERQLLDEKETLFNRYSAMFALRNIGSDAAVRALTKGLNSGGALFRHEIAYVLGQIQSPLSVKELSNALADDKQDPMVRHECADALGSIADEYGSNMLKRYLNDPERVVRESCEIGLDMAEYENSGEFQYANSLEMVQQSS</sequence>
<comment type="function">
    <text evidence="9">Catalyzes the hydroxylation of the N(6)-(4-aminobutyl)-L-lysine intermediate to form hypusine, an essential post-translational modification only found in mature eIF-5A factor.</text>
</comment>
<dbReference type="InterPro" id="IPR004155">
    <property type="entry name" value="PBS_lyase_HEAT"/>
</dbReference>
<feature type="binding site" evidence="9">
    <location>
        <position position="69"/>
    </location>
    <ligand>
        <name>Fe cation</name>
        <dbReference type="ChEBI" id="CHEBI:24875"/>
        <label>1</label>
    </ligand>
</feature>
<dbReference type="InterPro" id="IPR011989">
    <property type="entry name" value="ARM-like"/>
</dbReference>
<evidence type="ECO:0000256" key="3">
    <source>
        <dbReference type="ARBA" id="ARBA00022723"/>
    </source>
</evidence>
<evidence type="ECO:0000256" key="7">
    <source>
        <dbReference type="ARBA" id="ARBA00023033"/>
    </source>
</evidence>
<dbReference type="Pfam" id="PF03130">
    <property type="entry name" value="HEAT_PBS"/>
    <property type="match status" value="1"/>
</dbReference>
<dbReference type="Proteomes" id="UP000186922">
    <property type="component" value="Unassembled WGS sequence"/>
</dbReference>
<proteinExistence type="inferred from homology"/>
<accession>A0A1D1UNZ3</accession>
<feature type="binding site" evidence="9">
    <location>
        <position position="254"/>
    </location>
    <ligand>
        <name>Fe cation</name>
        <dbReference type="ChEBI" id="CHEBI:24875"/>
        <label>2</label>
    </ligand>
</feature>
<comment type="pathway">
    <text evidence="2 9">Protein modification; eIF5A hypusination.</text>
</comment>
<comment type="cofactor">
    <cofactor evidence="9">
        <name>Fe(2+)</name>
        <dbReference type="ChEBI" id="CHEBI:29033"/>
    </cofactor>
    <text evidence="9">Binds 2 Fe(2+) ions per subunit.</text>
</comment>
<evidence type="ECO:0000313" key="10">
    <source>
        <dbReference type="EMBL" id="GAU87888.1"/>
    </source>
</evidence>
<dbReference type="PANTHER" id="PTHR12697">
    <property type="entry name" value="PBS LYASE HEAT-LIKE PROTEIN"/>
    <property type="match status" value="1"/>
</dbReference>
<name>A0A1D1UNZ3_RAMVA</name>
<evidence type="ECO:0000313" key="11">
    <source>
        <dbReference type="Proteomes" id="UP000186922"/>
    </source>
</evidence>
<evidence type="ECO:0000256" key="9">
    <source>
        <dbReference type="HAMAP-Rule" id="MF_03101"/>
    </source>
</evidence>
<dbReference type="InterPro" id="IPR027517">
    <property type="entry name" value="Deoxyhypusine_hydroxylase"/>
</dbReference>
<keyword evidence="5 9" id="KW-0560">Oxidoreductase</keyword>
<dbReference type="HAMAP" id="MF_03101">
    <property type="entry name" value="Deoxyhypusine_hydroxylase"/>
    <property type="match status" value="1"/>
</dbReference>
<dbReference type="EC" id="1.14.99.29" evidence="9"/>